<evidence type="ECO:0000313" key="2">
    <source>
        <dbReference type="EMBL" id="CAG9130398.1"/>
    </source>
</evidence>
<feature type="region of interest" description="Disordered" evidence="1">
    <location>
        <begin position="234"/>
        <end position="266"/>
    </location>
</feature>
<keyword evidence="3" id="KW-1185">Reference proteome</keyword>
<sequence>MTQTTLTQWYRRTSFIRHHHIITSLHCSTGPRRGAPRLLGDACLRAPRPAPGRAARLVVELLRRLEGPPAPLTKQLLETLVRAHVLVQTASLDQEPTLTALVRGPAEMRAEPHASFPRVMAAMWLLLTDADSLAEDGWCKLDKLTDFLSHAEPKSIPAQLKRIDGALSRARYAVEQFIHNVVVTGDLPLRLYPARTSTTQVRTTTTTTTSTTSTTPTTVATTTAANSTNVTTIETTTRRFQPTRPRSTRSRTTRTRTTTEPPNLPVKEQYIEGDDTSDIYLKQLFDSFPEIHISDYHETHLSNNQISENPVGPKIPDKSNDPKIRRVREPRMRSRSFQLEIFRSLIIFVTVFVL</sequence>
<proteinExistence type="predicted"/>
<reference evidence="2" key="1">
    <citation type="submission" date="2020-11" db="EMBL/GenBank/DDBJ databases">
        <authorList>
            <person name="Whiteford S."/>
        </authorList>
    </citation>
    <scope>NUCLEOTIDE SEQUENCE</scope>
</reference>
<comment type="caution">
    <text evidence="2">The sequence shown here is derived from an EMBL/GenBank/DDBJ whole genome shotgun (WGS) entry which is preliminary data.</text>
</comment>
<evidence type="ECO:0000313" key="3">
    <source>
        <dbReference type="Proteomes" id="UP000653454"/>
    </source>
</evidence>
<dbReference type="Proteomes" id="UP000653454">
    <property type="component" value="Unassembled WGS sequence"/>
</dbReference>
<evidence type="ECO:0000256" key="1">
    <source>
        <dbReference type="SAM" id="MobiDB-lite"/>
    </source>
</evidence>
<dbReference type="AlphaFoldDB" id="A0A8S4FSD9"/>
<feature type="region of interest" description="Disordered" evidence="1">
    <location>
        <begin position="303"/>
        <end position="322"/>
    </location>
</feature>
<name>A0A8S4FSD9_PLUXY</name>
<dbReference type="EMBL" id="CAJHNJ030000041">
    <property type="protein sequence ID" value="CAG9130398.1"/>
    <property type="molecule type" value="Genomic_DNA"/>
</dbReference>
<accession>A0A8S4FSD9</accession>
<organism evidence="2 3">
    <name type="scientific">Plutella xylostella</name>
    <name type="common">Diamondback moth</name>
    <name type="synonym">Plutella maculipennis</name>
    <dbReference type="NCBI Taxonomy" id="51655"/>
    <lineage>
        <taxon>Eukaryota</taxon>
        <taxon>Metazoa</taxon>
        <taxon>Ecdysozoa</taxon>
        <taxon>Arthropoda</taxon>
        <taxon>Hexapoda</taxon>
        <taxon>Insecta</taxon>
        <taxon>Pterygota</taxon>
        <taxon>Neoptera</taxon>
        <taxon>Endopterygota</taxon>
        <taxon>Lepidoptera</taxon>
        <taxon>Glossata</taxon>
        <taxon>Ditrysia</taxon>
        <taxon>Yponomeutoidea</taxon>
        <taxon>Plutellidae</taxon>
        <taxon>Plutella</taxon>
    </lineage>
</organism>
<feature type="compositionally biased region" description="Low complexity" evidence="1">
    <location>
        <begin position="234"/>
        <end position="245"/>
    </location>
</feature>
<gene>
    <name evidence="2" type="ORF">PLXY2_LOCUS9872</name>
</gene>
<protein>
    <submittedName>
        <fullName evidence="2">(diamondback moth) hypothetical protein</fullName>
    </submittedName>
</protein>